<keyword evidence="2" id="KW-0436">Ligase</keyword>
<name>A0A975CI86_9BURK</name>
<dbReference type="Gene3D" id="3.90.1140.10">
    <property type="entry name" value="Cyclic phosphodiesterase"/>
    <property type="match status" value="1"/>
</dbReference>
<dbReference type="GO" id="GO:0008664">
    <property type="term" value="F:RNA 2',3'-cyclic 3'-phosphodiesterase activity"/>
    <property type="evidence" value="ECO:0007669"/>
    <property type="project" value="InterPro"/>
</dbReference>
<protein>
    <submittedName>
        <fullName evidence="2">2'-5' RNA ligase family protein</fullName>
    </submittedName>
</protein>
<dbReference type="InterPro" id="IPR004175">
    <property type="entry name" value="RNA_CPDase"/>
</dbReference>
<dbReference type="PANTHER" id="PTHR35561">
    <property type="entry name" value="RNA 2',3'-CYCLIC PHOSPHODIESTERASE"/>
    <property type="match status" value="1"/>
</dbReference>
<dbReference type="Pfam" id="PF13563">
    <property type="entry name" value="2_5_RNA_ligase2"/>
    <property type="match status" value="1"/>
</dbReference>
<dbReference type="EMBL" id="CP071796">
    <property type="protein sequence ID" value="QTD46928.1"/>
    <property type="molecule type" value="Genomic_DNA"/>
</dbReference>
<dbReference type="InterPro" id="IPR009097">
    <property type="entry name" value="Cyclic_Pdiesterase"/>
</dbReference>
<keyword evidence="1" id="KW-0378">Hydrolase</keyword>
<accession>A0A975CI86</accession>
<reference evidence="2" key="1">
    <citation type="submission" date="2021-03" db="EMBL/GenBank/DDBJ databases">
        <title>Ottowia sp. 27C isolated from the cloaca of a Giant Asian pond turtle (Heosemys grandis).</title>
        <authorList>
            <person name="Spergser J."/>
            <person name="Busse H.-J."/>
        </authorList>
    </citation>
    <scope>NUCLEOTIDE SEQUENCE</scope>
    <source>
        <strain evidence="2">27C</strain>
    </source>
</reference>
<dbReference type="RefSeq" id="WP_208010825.1">
    <property type="nucleotide sequence ID" value="NZ_CP071796.1"/>
</dbReference>
<gene>
    <name evidence="2" type="ORF">J1M35_08690</name>
</gene>
<organism evidence="2 3">
    <name type="scientific">Ottowia testudinis</name>
    <dbReference type="NCBI Taxonomy" id="2816950"/>
    <lineage>
        <taxon>Bacteria</taxon>
        <taxon>Pseudomonadati</taxon>
        <taxon>Pseudomonadota</taxon>
        <taxon>Betaproteobacteria</taxon>
        <taxon>Burkholderiales</taxon>
        <taxon>Comamonadaceae</taxon>
        <taxon>Ottowia</taxon>
    </lineage>
</organism>
<dbReference type="KEGG" id="otd:J1M35_08690"/>
<evidence type="ECO:0000313" key="3">
    <source>
        <dbReference type="Proteomes" id="UP000663903"/>
    </source>
</evidence>
<dbReference type="Proteomes" id="UP000663903">
    <property type="component" value="Chromosome"/>
</dbReference>
<evidence type="ECO:0000313" key="2">
    <source>
        <dbReference type="EMBL" id="QTD46928.1"/>
    </source>
</evidence>
<proteinExistence type="predicted"/>
<sequence length="184" mass="20611">MNELHQPPPPRRLFTALFPPEEATQAIDAERQRWAGLPRRLHPVPARMHVTLQFFNAVDAPHERDWLAALSSLRFAPFELALDRAELWDAPSGRIAVLRPSASAALDALHDQTARLARQAGLPATLGAWQPHLTTVRRADAVAPLALAQPIRWTVHRVDLIWSNLKSQPPCYHRLGGFPHQEAP</sequence>
<dbReference type="SUPFAM" id="SSF55144">
    <property type="entry name" value="LigT-like"/>
    <property type="match status" value="1"/>
</dbReference>
<dbReference type="PANTHER" id="PTHR35561:SF1">
    <property type="entry name" value="RNA 2',3'-CYCLIC PHOSPHODIESTERASE"/>
    <property type="match status" value="1"/>
</dbReference>
<dbReference type="AlphaFoldDB" id="A0A975CI86"/>
<dbReference type="GO" id="GO:0004113">
    <property type="term" value="F:2',3'-cyclic-nucleotide 3'-phosphodiesterase activity"/>
    <property type="evidence" value="ECO:0007669"/>
    <property type="project" value="InterPro"/>
</dbReference>
<dbReference type="GO" id="GO:0016874">
    <property type="term" value="F:ligase activity"/>
    <property type="evidence" value="ECO:0007669"/>
    <property type="project" value="UniProtKB-KW"/>
</dbReference>
<keyword evidence="3" id="KW-1185">Reference proteome</keyword>
<evidence type="ECO:0000256" key="1">
    <source>
        <dbReference type="ARBA" id="ARBA00022801"/>
    </source>
</evidence>